<evidence type="ECO:0000259" key="9">
    <source>
        <dbReference type="PROSITE" id="PS50109"/>
    </source>
</evidence>
<keyword evidence="4" id="KW-0808">Transferase</keyword>
<dbReference type="PANTHER" id="PTHR45436:SF5">
    <property type="entry name" value="SENSOR HISTIDINE KINASE TRCS"/>
    <property type="match status" value="1"/>
</dbReference>
<name>A0ABW3SPZ5_9BACT</name>
<keyword evidence="7 8" id="KW-1133">Transmembrane helix</keyword>
<dbReference type="Gene3D" id="3.30.565.10">
    <property type="entry name" value="Histidine kinase-like ATPase, C-terminal domain"/>
    <property type="match status" value="1"/>
</dbReference>
<accession>A0ABW3SPZ5</accession>
<dbReference type="PANTHER" id="PTHR45436">
    <property type="entry name" value="SENSOR HISTIDINE KINASE YKOH"/>
    <property type="match status" value="1"/>
</dbReference>
<evidence type="ECO:0000256" key="8">
    <source>
        <dbReference type="SAM" id="Phobius"/>
    </source>
</evidence>
<evidence type="ECO:0000256" key="2">
    <source>
        <dbReference type="ARBA" id="ARBA00012438"/>
    </source>
</evidence>
<dbReference type="EC" id="2.7.13.3" evidence="2"/>
<dbReference type="SMART" id="SM00388">
    <property type="entry name" value="HisKA"/>
    <property type="match status" value="1"/>
</dbReference>
<comment type="catalytic activity">
    <reaction evidence="1">
        <text>ATP + protein L-histidine = ADP + protein N-phospho-L-histidine.</text>
        <dbReference type="EC" id="2.7.13.3"/>
    </reaction>
</comment>
<dbReference type="EMBL" id="JBHTLD010000045">
    <property type="protein sequence ID" value="MFD1185981.1"/>
    <property type="molecule type" value="Genomic_DNA"/>
</dbReference>
<proteinExistence type="predicted"/>
<evidence type="ECO:0000256" key="3">
    <source>
        <dbReference type="ARBA" id="ARBA00022553"/>
    </source>
</evidence>
<keyword evidence="11" id="KW-1185">Reference proteome</keyword>
<dbReference type="SUPFAM" id="SSF55874">
    <property type="entry name" value="ATPase domain of HSP90 chaperone/DNA topoisomerase II/histidine kinase"/>
    <property type="match status" value="1"/>
</dbReference>
<dbReference type="RefSeq" id="WP_377524746.1">
    <property type="nucleotide sequence ID" value="NZ_JBHTLD010000045.1"/>
</dbReference>
<feature type="transmembrane region" description="Helical" evidence="8">
    <location>
        <begin position="9"/>
        <end position="30"/>
    </location>
</feature>
<sequence length="412" mass="47064">MKLLHKTTLLYLLATTLILIAAGVTLMLVLHKLVDDEINEELRLQYDLATEMISKGTMPSIPLSTIEVVSLAVAPSEKLGDTLVYDRVQDMEEEYKYLRKTDVINGQNYRIMVMDSHLGWQEFTNTIAWVFFGIAVLLIAAGAAINYLAARTIWQPFFKNLNTLKRFTLSAPLPVKLRQSNIREFEELREVLEEMTQRSWQEYTTLREFTENVSHETQTPLAIIRSKLDRLSQYPVSEEMAAHIVHAKSGVERLSRLNKSLLLLAKLENRTFTAKQEFDFCLLIQAQVEQMEELFALREANLSLSCQPLRLQANQYLCETLLSNLLANALKYTPAAGAVHVSLTASELTVSNTGPEMELSQEQLFRRFKKSHQSNTSNGLGLAIVKEICTLHGWRILYTYEESQHVFTVKFK</sequence>
<evidence type="ECO:0000256" key="5">
    <source>
        <dbReference type="ARBA" id="ARBA00022692"/>
    </source>
</evidence>
<reference evidence="11" key="1">
    <citation type="journal article" date="2019" name="Int. J. Syst. Evol. Microbiol.">
        <title>The Global Catalogue of Microorganisms (GCM) 10K type strain sequencing project: providing services to taxonomists for standard genome sequencing and annotation.</title>
        <authorList>
            <consortium name="The Broad Institute Genomics Platform"/>
            <consortium name="The Broad Institute Genome Sequencing Center for Infectious Disease"/>
            <person name="Wu L."/>
            <person name="Ma J."/>
        </authorList>
    </citation>
    <scope>NUCLEOTIDE SEQUENCE [LARGE SCALE GENOMIC DNA]</scope>
    <source>
        <strain evidence="11">JCM 31319</strain>
    </source>
</reference>
<keyword evidence="6 10" id="KW-0418">Kinase</keyword>
<evidence type="ECO:0000256" key="6">
    <source>
        <dbReference type="ARBA" id="ARBA00022777"/>
    </source>
</evidence>
<feature type="transmembrane region" description="Helical" evidence="8">
    <location>
        <begin position="127"/>
        <end position="149"/>
    </location>
</feature>
<feature type="domain" description="Histidine kinase" evidence="9">
    <location>
        <begin position="212"/>
        <end position="412"/>
    </location>
</feature>
<keyword evidence="5 8" id="KW-0812">Transmembrane</keyword>
<dbReference type="InterPro" id="IPR036097">
    <property type="entry name" value="HisK_dim/P_sf"/>
</dbReference>
<dbReference type="Pfam" id="PF02518">
    <property type="entry name" value="HATPase_c"/>
    <property type="match status" value="1"/>
</dbReference>
<dbReference type="InterPro" id="IPR036890">
    <property type="entry name" value="HATPase_C_sf"/>
</dbReference>
<dbReference type="Proteomes" id="UP001597094">
    <property type="component" value="Unassembled WGS sequence"/>
</dbReference>
<dbReference type="InterPro" id="IPR003594">
    <property type="entry name" value="HATPase_dom"/>
</dbReference>
<dbReference type="CDD" id="cd00082">
    <property type="entry name" value="HisKA"/>
    <property type="match status" value="1"/>
</dbReference>
<dbReference type="SMART" id="SM00387">
    <property type="entry name" value="HATPase_c"/>
    <property type="match status" value="1"/>
</dbReference>
<dbReference type="Gene3D" id="1.10.287.130">
    <property type="match status" value="1"/>
</dbReference>
<keyword evidence="8" id="KW-0472">Membrane</keyword>
<comment type="caution">
    <text evidence="10">The sequence shown here is derived from an EMBL/GenBank/DDBJ whole genome shotgun (WGS) entry which is preliminary data.</text>
</comment>
<evidence type="ECO:0000313" key="11">
    <source>
        <dbReference type="Proteomes" id="UP001597094"/>
    </source>
</evidence>
<dbReference type="InterPro" id="IPR050428">
    <property type="entry name" value="TCS_sensor_his_kinase"/>
</dbReference>
<dbReference type="InterPro" id="IPR003661">
    <property type="entry name" value="HisK_dim/P_dom"/>
</dbReference>
<evidence type="ECO:0000313" key="10">
    <source>
        <dbReference type="EMBL" id="MFD1185981.1"/>
    </source>
</evidence>
<protein>
    <recommendedName>
        <fullName evidence="2">histidine kinase</fullName>
        <ecNumber evidence="2">2.7.13.3</ecNumber>
    </recommendedName>
</protein>
<dbReference type="PROSITE" id="PS50109">
    <property type="entry name" value="HIS_KIN"/>
    <property type="match status" value="1"/>
</dbReference>
<dbReference type="InterPro" id="IPR005467">
    <property type="entry name" value="His_kinase_dom"/>
</dbReference>
<evidence type="ECO:0000256" key="7">
    <source>
        <dbReference type="ARBA" id="ARBA00022989"/>
    </source>
</evidence>
<evidence type="ECO:0000256" key="1">
    <source>
        <dbReference type="ARBA" id="ARBA00000085"/>
    </source>
</evidence>
<gene>
    <name evidence="10" type="ORF">ACFQ2O_07175</name>
</gene>
<dbReference type="SUPFAM" id="SSF47384">
    <property type="entry name" value="Homodimeric domain of signal transducing histidine kinase"/>
    <property type="match status" value="1"/>
</dbReference>
<dbReference type="Pfam" id="PF00512">
    <property type="entry name" value="HisKA"/>
    <property type="match status" value="1"/>
</dbReference>
<keyword evidence="3" id="KW-0597">Phosphoprotein</keyword>
<dbReference type="GO" id="GO:0016301">
    <property type="term" value="F:kinase activity"/>
    <property type="evidence" value="ECO:0007669"/>
    <property type="project" value="UniProtKB-KW"/>
</dbReference>
<organism evidence="10 11">
    <name type="scientific">Pontibacter rugosus</name>
    <dbReference type="NCBI Taxonomy" id="1745966"/>
    <lineage>
        <taxon>Bacteria</taxon>
        <taxon>Pseudomonadati</taxon>
        <taxon>Bacteroidota</taxon>
        <taxon>Cytophagia</taxon>
        <taxon>Cytophagales</taxon>
        <taxon>Hymenobacteraceae</taxon>
        <taxon>Pontibacter</taxon>
    </lineage>
</organism>
<evidence type="ECO:0000256" key="4">
    <source>
        <dbReference type="ARBA" id="ARBA00022679"/>
    </source>
</evidence>